<accession>A0AC60QA67</accession>
<comment type="caution">
    <text evidence="1">The sequence shown here is derived from an EMBL/GenBank/DDBJ whole genome shotgun (WGS) entry which is preliminary data.</text>
</comment>
<dbReference type="EMBL" id="JABSTQ010009304">
    <property type="protein sequence ID" value="KAG0430631.1"/>
    <property type="molecule type" value="Genomic_DNA"/>
</dbReference>
<sequence length="536" mass="61501">MADLIWKVVASLLLLVLPSILLFWVFRRRRAHGLFRRNGIPGPEPELFWGNWKQLKKNRIQVLQQWIEEYGQVFGFFMAEKPWMVVTDLNLVRQIFVTEANTFTDRPQYVIDVEPFSSALPFLPGDEWKKVRPVLNTSLTAGKMNLLSGIVSECSREFLEVLRKHHERNDMVNFVEAAEGYALDVITRVGLTWNVADLKRWGHQCPLKLDDVFSTESDVLYQGSLPRWIFEDLDKTAVENTLAQPGIRTILRYLYPLTSFSKVLGRIAKNVRDTVHKRRQGQAPRENDILQTMLDAQDGIEDKTRDSCLPLEHGAWRKKGTHKNGLLIEDRHLTSNSIMVLIANFETTSATIGFTLHLLATHPEEQDKLFLEIDAMLPQSSDTSLDNLQKLTRLDMVVKESLRLYPPLPVLITRVCPRNTTVMEQFIPAGTTVVAPAWHIHRSPQFWSDPSKFLPDRFAQDRPERHPFAYFPFGLGPRSCFGKRLGVLQVKTAIVEILRNYRVVPCEETVDPITVTVPNVLLRPVGGIKLRLVSRR</sequence>
<gene>
    <name evidence="1" type="ORF">HPB47_022528</name>
</gene>
<proteinExistence type="predicted"/>
<keyword evidence="2" id="KW-1185">Reference proteome</keyword>
<protein>
    <submittedName>
        <fullName evidence="1">Uncharacterized protein</fullName>
    </submittedName>
</protein>
<evidence type="ECO:0000313" key="1">
    <source>
        <dbReference type="EMBL" id="KAG0430631.1"/>
    </source>
</evidence>
<reference evidence="1 2" key="1">
    <citation type="journal article" date="2020" name="Cell">
        <title>Large-Scale Comparative Analyses of Tick Genomes Elucidate Their Genetic Diversity and Vector Capacities.</title>
        <authorList>
            <consortium name="Tick Genome and Microbiome Consortium (TIGMIC)"/>
            <person name="Jia N."/>
            <person name="Wang J."/>
            <person name="Shi W."/>
            <person name="Du L."/>
            <person name="Sun Y."/>
            <person name="Zhan W."/>
            <person name="Jiang J.F."/>
            <person name="Wang Q."/>
            <person name="Zhang B."/>
            <person name="Ji P."/>
            <person name="Bell-Sakyi L."/>
            <person name="Cui X.M."/>
            <person name="Yuan T.T."/>
            <person name="Jiang B.G."/>
            <person name="Yang W.F."/>
            <person name="Lam T.T."/>
            <person name="Chang Q.C."/>
            <person name="Ding S.J."/>
            <person name="Wang X.J."/>
            <person name="Zhu J.G."/>
            <person name="Ruan X.D."/>
            <person name="Zhao L."/>
            <person name="Wei J.T."/>
            <person name="Ye R.Z."/>
            <person name="Que T.C."/>
            <person name="Du C.H."/>
            <person name="Zhou Y.H."/>
            <person name="Cheng J.X."/>
            <person name="Dai P.F."/>
            <person name="Guo W.B."/>
            <person name="Han X.H."/>
            <person name="Huang E.J."/>
            <person name="Li L.F."/>
            <person name="Wei W."/>
            <person name="Gao Y.C."/>
            <person name="Liu J.Z."/>
            <person name="Shao H.Z."/>
            <person name="Wang X."/>
            <person name="Wang C.C."/>
            <person name="Yang T.C."/>
            <person name="Huo Q.B."/>
            <person name="Li W."/>
            <person name="Chen H.Y."/>
            <person name="Chen S.E."/>
            <person name="Zhou L.G."/>
            <person name="Ni X.B."/>
            <person name="Tian J.H."/>
            <person name="Sheng Y."/>
            <person name="Liu T."/>
            <person name="Pan Y.S."/>
            <person name="Xia L.Y."/>
            <person name="Li J."/>
            <person name="Zhao F."/>
            <person name="Cao W.C."/>
        </authorList>
    </citation>
    <scope>NUCLEOTIDE SEQUENCE [LARGE SCALE GENOMIC DNA]</scope>
    <source>
        <strain evidence="1">Iper-2018</strain>
    </source>
</reference>
<organism evidence="1 2">
    <name type="scientific">Ixodes persulcatus</name>
    <name type="common">Taiga tick</name>
    <dbReference type="NCBI Taxonomy" id="34615"/>
    <lineage>
        <taxon>Eukaryota</taxon>
        <taxon>Metazoa</taxon>
        <taxon>Ecdysozoa</taxon>
        <taxon>Arthropoda</taxon>
        <taxon>Chelicerata</taxon>
        <taxon>Arachnida</taxon>
        <taxon>Acari</taxon>
        <taxon>Parasitiformes</taxon>
        <taxon>Ixodida</taxon>
        <taxon>Ixodoidea</taxon>
        <taxon>Ixodidae</taxon>
        <taxon>Ixodinae</taxon>
        <taxon>Ixodes</taxon>
    </lineage>
</organism>
<dbReference type="Proteomes" id="UP000805193">
    <property type="component" value="Unassembled WGS sequence"/>
</dbReference>
<name>A0AC60QA67_IXOPE</name>
<evidence type="ECO:0000313" key="2">
    <source>
        <dbReference type="Proteomes" id="UP000805193"/>
    </source>
</evidence>